<organism evidence="1 2">
    <name type="scientific">Arctium lappa</name>
    <name type="common">Greater burdock</name>
    <name type="synonym">Lappa major</name>
    <dbReference type="NCBI Taxonomy" id="4217"/>
    <lineage>
        <taxon>Eukaryota</taxon>
        <taxon>Viridiplantae</taxon>
        <taxon>Streptophyta</taxon>
        <taxon>Embryophyta</taxon>
        <taxon>Tracheophyta</taxon>
        <taxon>Spermatophyta</taxon>
        <taxon>Magnoliopsida</taxon>
        <taxon>eudicotyledons</taxon>
        <taxon>Gunneridae</taxon>
        <taxon>Pentapetalae</taxon>
        <taxon>asterids</taxon>
        <taxon>campanulids</taxon>
        <taxon>Asterales</taxon>
        <taxon>Asteraceae</taxon>
        <taxon>Carduoideae</taxon>
        <taxon>Cardueae</taxon>
        <taxon>Arctiinae</taxon>
        <taxon>Arctium</taxon>
    </lineage>
</organism>
<comment type="caution">
    <text evidence="1">The sequence shown here is derived from an EMBL/GenBank/DDBJ whole genome shotgun (WGS) entry which is preliminary data.</text>
</comment>
<reference evidence="2" key="1">
    <citation type="journal article" date="2022" name="Mol. Ecol. Resour.">
        <title>The genomes of chicory, endive, great burdock and yacon provide insights into Asteraceae palaeo-polyploidization history and plant inulin production.</title>
        <authorList>
            <person name="Fan W."/>
            <person name="Wang S."/>
            <person name="Wang H."/>
            <person name="Wang A."/>
            <person name="Jiang F."/>
            <person name="Liu H."/>
            <person name="Zhao H."/>
            <person name="Xu D."/>
            <person name="Zhang Y."/>
        </authorList>
    </citation>
    <scope>NUCLEOTIDE SEQUENCE [LARGE SCALE GENOMIC DNA]</scope>
    <source>
        <strain evidence="2">cv. Niubang</strain>
    </source>
</reference>
<protein>
    <submittedName>
        <fullName evidence="1">Uncharacterized protein</fullName>
    </submittedName>
</protein>
<gene>
    <name evidence="1" type="ORF">L6452_15384</name>
</gene>
<dbReference type="EMBL" id="CM042050">
    <property type="protein sequence ID" value="KAI3735863.1"/>
    <property type="molecule type" value="Genomic_DNA"/>
</dbReference>
<keyword evidence="2" id="KW-1185">Reference proteome</keyword>
<sequence>MISVRNCDVRTAIEAYKRGLDECSDLYMDLTNTPTNKFAQYHKISSYGLKGTSKEVVETLTNVQTNVKWPRKNERDDAKKDKSKWCDFHSDHGDVTDDCITLRRELARLIPKGHLQDFLGTSIRLASPEHAKVVNCVIGGSDICGLTYSAAKRHASRGPEELPVA</sequence>
<accession>A0ACB9CND8</accession>
<name>A0ACB9CND8_ARCLA</name>
<evidence type="ECO:0000313" key="1">
    <source>
        <dbReference type="EMBL" id="KAI3735863.1"/>
    </source>
</evidence>
<evidence type="ECO:0000313" key="2">
    <source>
        <dbReference type="Proteomes" id="UP001055879"/>
    </source>
</evidence>
<proteinExistence type="predicted"/>
<reference evidence="1 2" key="2">
    <citation type="journal article" date="2022" name="Mol. Ecol. Resour.">
        <title>The genomes of chicory, endive, great burdock and yacon provide insights into Asteraceae paleo-polyploidization history and plant inulin production.</title>
        <authorList>
            <person name="Fan W."/>
            <person name="Wang S."/>
            <person name="Wang H."/>
            <person name="Wang A."/>
            <person name="Jiang F."/>
            <person name="Liu H."/>
            <person name="Zhao H."/>
            <person name="Xu D."/>
            <person name="Zhang Y."/>
        </authorList>
    </citation>
    <scope>NUCLEOTIDE SEQUENCE [LARGE SCALE GENOMIC DNA]</scope>
    <source>
        <strain evidence="2">cv. Niubang</strain>
    </source>
</reference>
<dbReference type="Proteomes" id="UP001055879">
    <property type="component" value="Linkage Group LG04"/>
</dbReference>